<reference evidence="7 8" key="1">
    <citation type="submission" date="2020-08" db="EMBL/GenBank/DDBJ databases">
        <title>Genomic Encyclopedia of Type Strains, Phase IV (KMG-IV): sequencing the most valuable type-strain genomes for metagenomic binning, comparative biology and taxonomic classification.</title>
        <authorList>
            <person name="Goeker M."/>
        </authorList>
    </citation>
    <scope>NUCLEOTIDE SEQUENCE [LARGE SCALE GENOMIC DNA]</scope>
    <source>
        <strain evidence="7 8">DSM 18233</strain>
    </source>
</reference>
<keyword evidence="8" id="KW-1185">Reference proteome</keyword>
<accession>A0A840RJI1</accession>
<evidence type="ECO:0000313" key="7">
    <source>
        <dbReference type="EMBL" id="MBB5192466.1"/>
    </source>
</evidence>
<keyword evidence="3" id="KW-0285">Flavoprotein</keyword>
<evidence type="ECO:0000256" key="3">
    <source>
        <dbReference type="ARBA" id="ARBA00022630"/>
    </source>
</evidence>
<dbReference type="InterPro" id="IPR036188">
    <property type="entry name" value="FAD/NAD-bd_sf"/>
</dbReference>
<organism evidence="7 8">
    <name type="scientific">Silvimonas terrae</name>
    <dbReference type="NCBI Taxonomy" id="300266"/>
    <lineage>
        <taxon>Bacteria</taxon>
        <taxon>Pseudomonadati</taxon>
        <taxon>Pseudomonadota</taxon>
        <taxon>Betaproteobacteria</taxon>
        <taxon>Neisseriales</taxon>
        <taxon>Chitinibacteraceae</taxon>
        <taxon>Silvimonas</taxon>
    </lineage>
</organism>
<keyword evidence="5" id="KW-0560">Oxidoreductase</keyword>
<protein>
    <submittedName>
        <fullName evidence="7">Choline dehydrogenase-like flavoprotein</fullName>
    </submittedName>
</protein>
<dbReference type="AlphaFoldDB" id="A0A840RJI1"/>
<dbReference type="Gene3D" id="3.50.50.60">
    <property type="entry name" value="FAD/NAD(P)-binding domain"/>
    <property type="match status" value="1"/>
</dbReference>
<dbReference type="PANTHER" id="PTHR42784">
    <property type="entry name" value="PYRANOSE 2-OXIDASE"/>
    <property type="match status" value="1"/>
</dbReference>
<evidence type="ECO:0000259" key="6">
    <source>
        <dbReference type="Pfam" id="PF00890"/>
    </source>
</evidence>
<evidence type="ECO:0000256" key="2">
    <source>
        <dbReference type="ARBA" id="ARBA00010790"/>
    </source>
</evidence>
<dbReference type="InterPro" id="IPR003953">
    <property type="entry name" value="FAD-dep_OxRdtase_2_FAD-bd"/>
</dbReference>
<comment type="cofactor">
    <cofactor evidence="1">
        <name>FAD</name>
        <dbReference type="ChEBI" id="CHEBI:57692"/>
    </cofactor>
</comment>
<feature type="domain" description="FAD-dependent oxidoreductase 2 FAD-binding" evidence="6">
    <location>
        <begin position="4"/>
        <end position="37"/>
    </location>
</feature>
<name>A0A840RJI1_9NEIS</name>
<proteinExistence type="inferred from homology"/>
<comment type="similarity">
    <text evidence="2">Belongs to the GMC oxidoreductase family.</text>
</comment>
<dbReference type="RefSeq" id="WP_184102129.1">
    <property type="nucleotide sequence ID" value="NZ_JACHHN010000006.1"/>
</dbReference>
<dbReference type="EMBL" id="JACHHN010000006">
    <property type="protein sequence ID" value="MBB5192466.1"/>
    <property type="molecule type" value="Genomic_DNA"/>
</dbReference>
<dbReference type="SUPFAM" id="SSF51905">
    <property type="entry name" value="FAD/NAD(P)-binding domain"/>
    <property type="match status" value="1"/>
</dbReference>
<keyword evidence="4" id="KW-0274">FAD</keyword>
<evidence type="ECO:0000256" key="5">
    <source>
        <dbReference type="ARBA" id="ARBA00023002"/>
    </source>
</evidence>
<dbReference type="GO" id="GO:0016491">
    <property type="term" value="F:oxidoreductase activity"/>
    <property type="evidence" value="ECO:0007669"/>
    <property type="project" value="UniProtKB-KW"/>
</dbReference>
<dbReference type="InterPro" id="IPR051473">
    <property type="entry name" value="P2Ox-like"/>
</dbReference>
<evidence type="ECO:0000256" key="1">
    <source>
        <dbReference type="ARBA" id="ARBA00001974"/>
    </source>
</evidence>
<dbReference type="Proteomes" id="UP000543030">
    <property type="component" value="Unassembled WGS sequence"/>
</dbReference>
<comment type="caution">
    <text evidence="7">The sequence shown here is derived from an EMBL/GenBank/DDBJ whole genome shotgun (WGS) entry which is preliminary data.</text>
</comment>
<sequence length="528" mass="57011">MDFDIIIVGSGPAGVSAAFPLLEQGLRVLMLDGGEAQQEITPELPFLEGRVKDPKQWQWMVGSDFYALKNSAAISPKLRIPGHEYVFRNFGEANSIISDNFVAVGSLAPGGLSNAWGCGVARLSADELASYPFNPADLDASYREVTRRIGVSGDTQDELAGYFGLADSALPAIALDAMHNSLEQRYRLRGHQLRKLGFALGRFPVAALSQDAGSRHACNQSGNCLYGCSRGALYNAKFDLQQLRQHPRFNYANLVVNRLYRDGNLWQVEGQEHTTAALRSYAAARVVLAAGTLATTKLAYQMLGLKTEGRVLSCPTAAFVLWLPSFFGSARRASFGYGQLAFVQTLASDVKAFGSTFSTSGLPMSEFVKHLPLRRPQAVDVARTLLSSCVVGNLFLPGHLSENKVRWTGSQLHVQGNYSERVPQLLLEAKRQLSRAYRSLGAFMLPMSFTPGRPGSDIHYAGSLPMRNTPALGETTVTGELIGAPGVFVADGACLTTLPEKSHTLTIMANADRIGKLLGARDGYAAAS</sequence>
<dbReference type="Pfam" id="PF00890">
    <property type="entry name" value="FAD_binding_2"/>
    <property type="match status" value="1"/>
</dbReference>
<gene>
    <name evidence="7" type="ORF">HNQ50_003207</name>
</gene>
<evidence type="ECO:0000313" key="8">
    <source>
        <dbReference type="Proteomes" id="UP000543030"/>
    </source>
</evidence>
<evidence type="ECO:0000256" key="4">
    <source>
        <dbReference type="ARBA" id="ARBA00022827"/>
    </source>
</evidence>
<dbReference type="PANTHER" id="PTHR42784:SF1">
    <property type="entry name" value="PYRANOSE 2-OXIDASE"/>
    <property type="match status" value="1"/>
</dbReference>